<dbReference type="EMBL" id="OZ021736">
    <property type="protein sequence ID" value="CAK9314932.1"/>
    <property type="molecule type" value="Genomic_DNA"/>
</dbReference>
<dbReference type="InterPro" id="IPR029063">
    <property type="entry name" value="SAM-dependent_MTases_sf"/>
</dbReference>
<dbReference type="Gene3D" id="3.40.50.150">
    <property type="entry name" value="Vaccinia Virus protein VP39"/>
    <property type="match status" value="1"/>
</dbReference>
<dbReference type="Pfam" id="PF10294">
    <property type="entry name" value="Methyltransf_16"/>
    <property type="match status" value="1"/>
</dbReference>
<dbReference type="InterPro" id="IPR019410">
    <property type="entry name" value="Methyltransf_16"/>
</dbReference>
<dbReference type="PANTHER" id="PTHR14614:SF130">
    <property type="entry name" value="PROTEIN-LYSINE N-METHYLTRANSFERASE EEF2KMT"/>
    <property type="match status" value="1"/>
</dbReference>
<accession>A0ABP0Y894</accession>
<protein>
    <recommendedName>
        <fullName evidence="3">FAM86 N-terminal domain-containing protein</fullName>
    </recommendedName>
</protein>
<reference evidence="1 2" key="1">
    <citation type="submission" date="2024-03" db="EMBL/GenBank/DDBJ databases">
        <authorList>
            <person name="Gkanogiannis A."/>
            <person name="Becerra Lopez-Lavalle L."/>
        </authorList>
    </citation>
    <scope>NUCLEOTIDE SEQUENCE [LARGE SCALE GENOMIC DNA]</scope>
</reference>
<organism evidence="1 2">
    <name type="scientific">Citrullus colocynthis</name>
    <name type="common">colocynth</name>
    <dbReference type="NCBI Taxonomy" id="252529"/>
    <lineage>
        <taxon>Eukaryota</taxon>
        <taxon>Viridiplantae</taxon>
        <taxon>Streptophyta</taxon>
        <taxon>Embryophyta</taxon>
        <taxon>Tracheophyta</taxon>
        <taxon>Spermatophyta</taxon>
        <taxon>Magnoliopsida</taxon>
        <taxon>eudicotyledons</taxon>
        <taxon>Gunneridae</taxon>
        <taxon>Pentapetalae</taxon>
        <taxon>rosids</taxon>
        <taxon>fabids</taxon>
        <taxon>Cucurbitales</taxon>
        <taxon>Cucurbitaceae</taxon>
        <taxon>Benincaseae</taxon>
        <taxon>Citrullus</taxon>
    </lineage>
</organism>
<evidence type="ECO:0000313" key="1">
    <source>
        <dbReference type="EMBL" id="CAK9314932.1"/>
    </source>
</evidence>
<proteinExistence type="predicted"/>
<sequence>MAEELGFDVSVAPSLHFLSAFLAMEPADFLLSMAREFGRGLVTETVQRFIWDHCITKAQEINHFHVPYLKNFLKKLISEVELSQVEVLDEFYELYAHYMVSCKDENLGKGSARISKFVSFLFPDGSLSCQNLRKFVVPLQCSLNMLEVLCMLHTCSIWPSSLYLSELILSFPDIFSTRECLEVGSGVGLVGICLAHVKASKIMLSDGDPSTLANMKVNLGLNGLCCLSTATATPERTDEDLQTVECIHLPWESASESELQAFAPNIVLGADVIYDPVCLPHLVRVLSILLRPKQIGSSTHSFPGSEHVNDANHGKDVDDGSHGFKASRDHPVAYIASVIRNIDTFNRFLGLVEQANLSICDVTDELKPMNLLPYMYSYNRSSIRLFTLKLK</sequence>
<dbReference type="PANTHER" id="PTHR14614">
    <property type="entry name" value="HEPATOCELLULAR CARCINOMA-ASSOCIATED ANTIGEN"/>
    <property type="match status" value="1"/>
</dbReference>
<dbReference type="SUPFAM" id="SSF53335">
    <property type="entry name" value="S-adenosyl-L-methionine-dependent methyltransferases"/>
    <property type="match status" value="1"/>
</dbReference>
<evidence type="ECO:0008006" key="3">
    <source>
        <dbReference type="Google" id="ProtNLM"/>
    </source>
</evidence>
<gene>
    <name evidence="1" type="ORF">CITCOLO1_LOCUS6705</name>
</gene>
<evidence type="ECO:0000313" key="2">
    <source>
        <dbReference type="Proteomes" id="UP001642487"/>
    </source>
</evidence>
<keyword evidence="2" id="KW-1185">Reference proteome</keyword>
<dbReference type="Proteomes" id="UP001642487">
    <property type="component" value="Chromosome 2"/>
</dbReference>
<name>A0ABP0Y894_9ROSI</name>